<evidence type="ECO:0000313" key="2">
    <source>
        <dbReference type="EMBL" id="NYT84985.1"/>
    </source>
</evidence>
<protein>
    <recommendedName>
        <fullName evidence="4">DUF4412 domain-containing protein</fullName>
    </recommendedName>
</protein>
<keyword evidence="1" id="KW-0732">Signal</keyword>
<dbReference type="AlphaFoldDB" id="A0A853H164"/>
<dbReference type="EMBL" id="JACCEV010000001">
    <property type="protein sequence ID" value="NYT84985.1"/>
    <property type="molecule type" value="Genomic_DNA"/>
</dbReference>
<evidence type="ECO:0000256" key="1">
    <source>
        <dbReference type="SAM" id="SignalP"/>
    </source>
</evidence>
<name>A0A853H164_9BURK</name>
<sequence>MNHLSLAMRAVLLTVTLSPLYAWAAGTATITIGGDSNTMSWLNSNTIRFDMPSTDGSYMISRDGKAYMVSTEAAGGMPPVMEIGGMMQGFSEAVNSDEGGKTSPLAMRITAINAIGKKETVAGIDGEVYELTTTDQQGKSQTMQAVLTDDPLAIEMTDAYLALSETMVGAERVAEFKNALSEGKRGLLRMGDDMVVQSIAANPPTADSFELPSKPVNMGDMMRKMMKQSQ</sequence>
<dbReference type="OrthoDB" id="7741811at2"/>
<feature type="signal peptide" evidence="1">
    <location>
        <begin position="1"/>
        <end position="24"/>
    </location>
</feature>
<comment type="caution">
    <text evidence="2">The sequence shown here is derived from an EMBL/GenBank/DDBJ whole genome shotgun (WGS) entry which is preliminary data.</text>
</comment>
<evidence type="ECO:0008006" key="4">
    <source>
        <dbReference type="Google" id="ProtNLM"/>
    </source>
</evidence>
<dbReference type="RefSeq" id="WP_130037597.1">
    <property type="nucleotide sequence ID" value="NZ_JACCEV010000001.1"/>
</dbReference>
<dbReference type="Proteomes" id="UP000554144">
    <property type="component" value="Unassembled WGS sequence"/>
</dbReference>
<keyword evidence="3" id="KW-1185">Reference proteome</keyword>
<feature type="chain" id="PRO_5032850859" description="DUF4412 domain-containing protein" evidence="1">
    <location>
        <begin position="25"/>
        <end position="230"/>
    </location>
</feature>
<accession>A0A853H164</accession>
<organism evidence="2 3">
    <name type="scientific">Pollutimonas harenae</name>
    <dbReference type="NCBI Taxonomy" id="657015"/>
    <lineage>
        <taxon>Bacteria</taxon>
        <taxon>Pseudomonadati</taxon>
        <taxon>Pseudomonadota</taxon>
        <taxon>Betaproteobacteria</taxon>
        <taxon>Burkholderiales</taxon>
        <taxon>Alcaligenaceae</taxon>
        <taxon>Pollutimonas</taxon>
    </lineage>
</organism>
<evidence type="ECO:0000313" key="3">
    <source>
        <dbReference type="Proteomes" id="UP000554144"/>
    </source>
</evidence>
<proteinExistence type="predicted"/>
<gene>
    <name evidence="2" type="ORF">H0A62_05150</name>
</gene>
<reference evidence="2 3" key="1">
    <citation type="submission" date="2020-07" db="EMBL/GenBank/DDBJ databases">
        <title>Taxonomic revisions and descriptions of new bacterial species based on genomic comparisons in the high-G+C-content subgroup of the family Alcaligenaceae.</title>
        <authorList>
            <person name="Szabo A."/>
            <person name="Felfoldi T."/>
        </authorList>
    </citation>
    <scope>NUCLEOTIDE SEQUENCE [LARGE SCALE GENOMIC DNA]</scope>
    <source>
        <strain evidence="2 3">DSM 25667</strain>
    </source>
</reference>